<sequence length="161" mass="18287">MIMSRIHRAAVDFTPNSPENKPPANEKLEALTSGAPRLLVNHEDDTCSGYINYFVLRELMDSIRAGKKQKMAMRHSLLHLTTYALSKDPESEPVDILLLSNLIVNPTPSPDFRRAHSIEQWWDHPTKCLSVLHISLSKAMKPKTSEMPATKALERRPIRHV</sequence>
<reference evidence="2 3" key="1">
    <citation type="submission" date="2024-11" db="EMBL/GenBank/DDBJ databases">
        <title>Chromosome-level genome assembly of Eucalyptus globulus Labill. provides insights into its genome evolution.</title>
        <authorList>
            <person name="Li X."/>
        </authorList>
    </citation>
    <scope>NUCLEOTIDE SEQUENCE [LARGE SCALE GENOMIC DNA]</scope>
    <source>
        <strain evidence="2">CL2024</strain>
        <tissue evidence="2">Fresh tender leaves</tissue>
    </source>
</reference>
<evidence type="ECO:0000313" key="3">
    <source>
        <dbReference type="Proteomes" id="UP001634007"/>
    </source>
</evidence>
<accession>A0ABD3LU70</accession>
<dbReference type="PANTHER" id="PTHR31479:SF2">
    <property type="entry name" value="ALPHA_BETA-HYDROLASES SUPERFAMILY PROTEIN"/>
    <property type="match status" value="1"/>
</dbReference>
<feature type="region of interest" description="Disordered" evidence="1">
    <location>
        <begin position="142"/>
        <end position="161"/>
    </location>
</feature>
<keyword evidence="3" id="KW-1185">Reference proteome</keyword>
<dbReference type="AlphaFoldDB" id="A0ABD3LU70"/>
<gene>
    <name evidence="2" type="ORF">ACJRO7_001442</name>
</gene>
<name>A0ABD3LU70_EUCGL</name>
<organism evidence="2 3">
    <name type="scientific">Eucalyptus globulus</name>
    <name type="common">Tasmanian blue gum</name>
    <dbReference type="NCBI Taxonomy" id="34317"/>
    <lineage>
        <taxon>Eukaryota</taxon>
        <taxon>Viridiplantae</taxon>
        <taxon>Streptophyta</taxon>
        <taxon>Embryophyta</taxon>
        <taxon>Tracheophyta</taxon>
        <taxon>Spermatophyta</taxon>
        <taxon>Magnoliopsida</taxon>
        <taxon>eudicotyledons</taxon>
        <taxon>Gunneridae</taxon>
        <taxon>Pentapetalae</taxon>
        <taxon>rosids</taxon>
        <taxon>malvids</taxon>
        <taxon>Myrtales</taxon>
        <taxon>Myrtaceae</taxon>
        <taxon>Myrtoideae</taxon>
        <taxon>Eucalypteae</taxon>
        <taxon>Eucalyptus</taxon>
    </lineage>
</organism>
<evidence type="ECO:0000313" key="2">
    <source>
        <dbReference type="EMBL" id="KAL3754193.1"/>
    </source>
</evidence>
<dbReference type="Proteomes" id="UP001634007">
    <property type="component" value="Unassembled WGS sequence"/>
</dbReference>
<evidence type="ECO:0000256" key="1">
    <source>
        <dbReference type="SAM" id="MobiDB-lite"/>
    </source>
</evidence>
<dbReference type="PANTHER" id="PTHR31479">
    <property type="entry name" value="ALPHA/BETA-HYDROLASES SUPERFAMILY PROTEIN"/>
    <property type="match status" value="1"/>
</dbReference>
<feature type="compositionally biased region" description="Basic and acidic residues" evidence="1">
    <location>
        <begin position="152"/>
        <end position="161"/>
    </location>
</feature>
<protein>
    <submittedName>
        <fullName evidence="2">Uncharacterized protein</fullName>
    </submittedName>
</protein>
<proteinExistence type="predicted"/>
<dbReference type="EMBL" id="JBJKBG010000001">
    <property type="protein sequence ID" value="KAL3754193.1"/>
    <property type="molecule type" value="Genomic_DNA"/>
</dbReference>
<comment type="caution">
    <text evidence="2">The sequence shown here is derived from an EMBL/GenBank/DDBJ whole genome shotgun (WGS) entry which is preliminary data.</text>
</comment>